<dbReference type="RefSeq" id="WP_130160566.1">
    <property type="nucleotide sequence ID" value="NZ_SGIS01000108.1"/>
</dbReference>
<keyword evidence="1" id="KW-0472">Membrane</keyword>
<feature type="transmembrane region" description="Helical" evidence="1">
    <location>
        <begin position="6"/>
        <end position="31"/>
    </location>
</feature>
<accession>A0A4Q6XQS8</accession>
<sequence>MDSGSFALFYLVGSAISLGIVVAVLVMLASIKQSLVIVTKQNAILLEMISRQSGAVIDEAFWQNASAFVDPKRSTLIR</sequence>
<evidence type="ECO:0000313" key="2">
    <source>
        <dbReference type="EMBL" id="RZF59019.1"/>
    </source>
</evidence>
<gene>
    <name evidence="2" type="ORF">EWE75_24090</name>
</gene>
<organism evidence="2 3">
    <name type="scientific">Sphingomonas populi</name>
    <dbReference type="NCBI Taxonomy" id="2484750"/>
    <lineage>
        <taxon>Bacteria</taxon>
        <taxon>Pseudomonadati</taxon>
        <taxon>Pseudomonadota</taxon>
        <taxon>Alphaproteobacteria</taxon>
        <taxon>Sphingomonadales</taxon>
        <taxon>Sphingomonadaceae</taxon>
        <taxon>Sphingomonas</taxon>
    </lineage>
</organism>
<keyword evidence="3" id="KW-1185">Reference proteome</keyword>
<keyword evidence="1" id="KW-1133">Transmembrane helix</keyword>
<evidence type="ECO:0000256" key="1">
    <source>
        <dbReference type="SAM" id="Phobius"/>
    </source>
</evidence>
<protein>
    <submittedName>
        <fullName evidence="2">Uncharacterized protein</fullName>
    </submittedName>
</protein>
<name>A0A4Q6XQS8_9SPHN</name>
<comment type="caution">
    <text evidence="2">The sequence shown here is derived from an EMBL/GenBank/DDBJ whole genome shotgun (WGS) entry which is preliminary data.</text>
</comment>
<reference evidence="2 3" key="1">
    <citation type="submission" date="2019-02" db="EMBL/GenBank/DDBJ databases">
        <authorList>
            <person name="Li Y."/>
        </authorList>
    </citation>
    <scope>NUCLEOTIDE SEQUENCE [LARGE SCALE GENOMIC DNA]</scope>
    <source>
        <strain evidence="2 3">3-7</strain>
    </source>
</reference>
<keyword evidence="1" id="KW-0812">Transmembrane</keyword>
<dbReference type="Proteomes" id="UP000292085">
    <property type="component" value="Unassembled WGS sequence"/>
</dbReference>
<proteinExistence type="predicted"/>
<dbReference type="AlphaFoldDB" id="A0A4Q6XQS8"/>
<evidence type="ECO:0000313" key="3">
    <source>
        <dbReference type="Proteomes" id="UP000292085"/>
    </source>
</evidence>
<dbReference type="EMBL" id="SGIS01000108">
    <property type="protein sequence ID" value="RZF59019.1"/>
    <property type="molecule type" value="Genomic_DNA"/>
</dbReference>